<keyword evidence="2" id="KW-1185">Reference proteome</keyword>
<name>W1P9U2_AMBTC</name>
<proteinExistence type="predicted"/>
<sequence>ELGESGVAVPMPSLGAQGGERNMCLCNKYRSDRGQPWGRPRLNESVRQLRFRTLNGVV</sequence>
<reference evidence="2" key="1">
    <citation type="journal article" date="2013" name="Science">
        <title>The Amborella genome and the evolution of flowering plants.</title>
        <authorList>
            <consortium name="Amborella Genome Project"/>
        </authorList>
    </citation>
    <scope>NUCLEOTIDE SEQUENCE [LARGE SCALE GENOMIC DNA]</scope>
</reference>
<feature type="non-terminal residue" evidence="1">
    <location>
        <position position="1"/>
    </location>
</feature>
<evidence type="ECO:0000313" key="1">
    <source>
        <dbReference type="EMBL" id="ERN04464.1"/>
    </source>
</evidence>
<dbReference type="AlphaFoldDB" id="W1P9U2"/>
<dbReference type="EMBL" id="KI394258">
    <property type="protein sequence ID" value="ERN04464.1"/>
    <property type="molecule type" value="Genomic_DNA"/>
</dbReference>
<evidence type="ECO:0000313" key="2">
    <source>
        <dbReference type="Proteomes" id="UP000017836"/>
    </source>
</evidence>
<protein>
    <submittedName>
        <fullName evidence="1">Uncharacterized protein</fullName>
    </submittedName>
</protein>
<dbReference type="HOGENOM" id="CLU_2985085_0_0_1"/>
<dbReference type="Gramene" id="ERN04464">
    <property type="protein sequence ID" value="ERN04464"/>
    <property type="gene ID" value="AMTR_s00442p00011250"/>
</dbReference>
<gene>
    <name evidence="1" type="ORF">AMTR_s00442p00011250</name>
</gene>
<organism evidence="1 2">
    <name type="scientific">Amborella trichopoda</name>
    <dbReference type="NCBI Taxonomy" id="13333"/>
    <lineage>
        <taxon>Eukaryota</taxon>
        <taxon>Viridiplantae</taxon>
        <taxon>Streptophyta</taxon>
        <taxon>Embryophyta</taxon>
        <taxon>Tracheophyta</taxon>
        <taxon>Spermatophyta</taxon>
        <taxon>Magnoliopsida</taxon>
        <taxon>Amborellales</taxon>
        <taxon>Amborellaceae</taxon>
        <taxon>Amborella</taxon>
    </lineage>
</organism>
<dbReference type="Proteomes" id="UP000017836">
    <property type="component" value="Unassembled WGS sequence"/>
</dbReference>
<accession>W1P9U2</accession>